<dbReference type="Gene3D" id="4.10.240.10">
    <property type="entry name" value="Zn(2)-C6 fungal-type DNA-binding domain"/>
    <property type="match status" value="1"/>
</dbReference>
<dbReference type="PANTHER" id="PTHR31001">
    <property type="entry name" value="UNCHARACTERIZED TRANSCRIPTIONAL REGULATORY PROTEIN"/>
    <property type="match status" value="1"/>
</dbReference>
<feature type="domain" description="Zn(2)-C6 fungal-type" evidence="4">
    <location>
        <begin position="26"/>
        <end position="57"/>
    </location>
</feature>
<evidence type="ECO:0000313" key="5">
    <source>
        <dbReference type="EMBL" id="ATZ55929.1"/>
    </source>
</evidence>
<dbReference type="PROSITE" id="PS00463">
    <property type="entry name" value="ZN2_CY6_FUNGAL_1"/>
    <property type="match status" value="1"/>
</dbReference>
<comment type="subcellular location">
    <subcellularLocation>
        <location evidence="1">Nucleus</location>
    </subcellularLocation>
</comment>
<organism evidence="5 6">
    <name type="scientific">Botryotinia fuckeliana (strain B05.10)</name>
    <name type="common">Noble rot fungus</name>
    <name type="synonym">Botrytis cinerea</name>
    <dbReference type="NCBI Taxonomy" id="332648"/>
    <lineage>
        <taxon>Eukaryota</taxon>
        <taxon>Fungi</taxon>
        <taxon>Dikarya</taxon>
        <taxon>Ascomycota</taxon>
        <taxon>Pezizomycotina</taxon>
        <taxon>Leotiomycetes</taxon>
        <taxon>Helotiales</taxon>
        <taxon>Sclerotiniaceae</taxon>
        <taxon>Botrytis</taxon>
    </lineage>
</organism>
<evidence type="ECO:0000313" key="6">
    <source>
        <dbReference type="Proteomes" id="UP000001798"/>
    </source>
</evidence>
<dbReference type="EMBL" id="CP009816">
    <property type="protein sequence ID" value="ATZ55929.1"/>
    <property type="molecule type" value="Genomic_DNA"/>
</dbReference>
<dbReference type="GO" id="GO:0005634">
    <property type="term" value="C:nucleus"/>
    <property type="evidence" value="ECO:0007669"/>
    <property type="project" value="UniProtKB-SubCell"/>
</dbReference>
<dbReference type="Pfam" id="PF00172">
    <property type="entry name" value="Zn_clus"/>
    <property type="match status" value="1"/>
</dbReference>
<name>A0A384JZA5_BOTFB</name>
<dbReference type="SUPFAM" id="SSF57701">
    <property type="entry name" value="Zn2/Cys6 DNA-binding domain"/>
    <property type="match status" value="1"/>
</dbReference>
<dbReference type="InterPro" id="IPR036864">
    <property type="entry name" value="Zn2-C6_fun-type_DNA-bd_sf"/>
</dbReference>
<sequence length="255" mass="29227">MAYNTTEVPHMQSRSSKQSRNRTLLSCTECHRRKQKCNRNHPCNHCLERRVPHKCRFVIPLRQRDSKLDYETAKAARDRRILSGEEILLSFESVGDLRSAGSSYAFTHASTDVTRKLFSDRTPTHDTKLQASFRTNLTSGILDGFDPFSVFPDTSGDPLPKSILIEYFVKQLGPWLGSYNDSEVVGGGDGEEYEMHLLGINKMLTMRGGMNTLGMSGMITNWLKVCYGPWNHDWHYGLFVDFYGIKRKSHNYMMK</sequence>
<protein>
    <recommendedName>
        <fullName evidence="4">Zn(2)-C6 fungal-type domain-containing protein</fullName>
    </recommendedName>
</protein>
<dbReference type="SMART" id="SM00066">
    <property type="entry name" value="GAL4"/>
    <property type="match status" value="1"/>
</dbReference>
<evidence type="ECO:0000256" key="1">
    <source>
        <dbReference type="ARBA" id="ARBA00004123"/>
    </source>
</evidence>
<dbReference type="PANTHER" id="PTHR31001:SF87">
    <property type="entry name" value="COL-21"/>
    <property type="match status" value="1"/>
</dbReference>
<feature type="region of interest" description="Disordered" evidence="3">
    <location>
        <begin position="1"/>
        <end position="20"/>
    </location>
</feature>
<dbReference type="VEuPathDB" id="FungiDB:Bcin12g04770"/>
<dbReference type="PROSITE" id="PS50048">
    <property type="entry name" value="ZN2_CY6_FUNGAL_2"/>
    <property type="match status" value="1"/>
</dbReference>
<dbReference type="Proteomes" id="UP000001798">
    <property type="component" value="Chromosome 12"/>
</dbReference>
<keyword evidence="2" id="KW-0539">Nucleus</keyword>
<dbReference type="GO" id="GO:0000981">
    <property type="term" value="F:DNA-binding transcription factor activity, RNA polymerase II-specific"/>
    <property type="evidence" value="ECO:0007669"/>
    <property type="project" value="InterPro"/>
</dbReference>
<gene>
    <name evidence="5" type="ORF">BCIN_12g04770</name>
</gene>
<proteinExistence type="predicted"/>
<dbReference type="CDD" id="cd00067">
    <property type="entry name" value="GAL4"/>
    <property type="match status" value="1"/>
</dbReference>
<dbReference type="AlphaFoldDB" id="A0A384JZA5"/>
<dbReference type="GeneID" id="5434443"/>
<evidence type="ECO:0000256" key="2">
    <source>
        <dbReference type="ARBA" id="ARBA00023242"/>
    </source>
</evidence>
<evidence type="ECO:0000256" key="3">
    <source>
        <dbReference type="SAM" id="MobiDB-lite"/>
    </source>
</evidence>
<evidence type="ECO:0000259" key="4">
    <source>
        <dbReference type="PROSITE" id="PS50048"/>
    </source>
</evidence>
<reference evidence="5 6" key="1">
    <citation type="journal article" date="2011" name="PLoS Genet.">
        <title>Genomic analysis of the necrotrophic fungal pathogens Sclerotinia sclerotiorum and Botrytis cinerea.</title>
        <authorList>
            <person name="Amselem J."/>
            <person name="Cuomo C.A."/>
            <person name="van Kan J.A."/>
            <person name="Viaud M."/>
            <person name="Benito E.P."/>
            <person name="Couloux A."/>
            <person name="Coutinho P.M."/>
            <person name="de Vries R.P."/>
            <person name="Dyer P.S."/>
            <person name="Fillinger S."/>
            <person name="Fournier E."/>
            <person name="Gout L."/>
            <person name="Hahn M."/>
            <person name="Kohn L."/>
            <person name="Lapalu N."/>
            <person name="Plummer K.M."/>
            <person name="Pradier J.M."/>
            <person name="Quevillon E."/>
            <person name="Sharon A."/>
            <person name="Simon A."/>
            <person name="ten Have A."/>
            <person name="Tudzynski B."/>
            <person name="Tudzynski P."/>
            <person name="Wincker P."/>
            <person name="Andrew M."/>
            <person name="Anthouard V."/>
            <person name="Beever R.E."/>
            <person name="Beffa R."/>
            <person name="Benoit I."/>
            <person name="Bouzid O."/>
            <person name="Brault B."/>
            <person name="Chen Z."/>
            <person name="Choquer M."/>
            <person name="Collemare J."/>
            <person name="Cotton P."/>
            <person name="Danchin E.G."/>
            <person name="Da Silva C."/>
            <person name="Gautier A."/>
            <person name="Giraud C."/>
            <person name="Giraud T."/>
            <person name="Gonzalez C."/>
            <person name="Grossetete S."/>
            <person name="Guldener U."/>
            <person name="Henrissat B."/>
            <person name="Howlett B.J."/>
            <person name="Kodira C."/>
            <person name="Kretschmer M."/>
            <person name="Lappartient A."/>
            <person name="Leroch M."/>
            <person name="Levis C."/>
            <person name="Mauceli E."/>
            <person name="Neuveglise C."/>
            <person name="Oeser B."/>
            <person name="Pearson M."/>
            <person name="Poulain J."/>
            <person name="Poussereau N."/>
            <person name="Quesneville H."/>
            <person name="Rascle C."/>
            <person name="Schumacher J."/>
            <person name="Segurens B."/>
            <person name="Sexton A."/>
            <person name="Silva E."/>
            <person name="Sirven C."/>
            <person name="Soanes D.M."/>
            <person name="Talbot N.J."/>
            <person name="Templeton M."/>
            <person name="Yandava C."/>
            <person name="Yarden O."/>
            <person name="Zeng Q."/>
            <person name="Rollins J.A."/>
            <person name="Lebrun M.H."/>
            <person name="Dickman M."/>
        </authorList>
    </citation>
    <scope>NUCLEOTIDE SEQUENCE [LARGE SCALE GENOMIC DNA]</scope>
    <source>
        <strain evidence="5 6">B05.10</strain>
    </source>
</reference>
<reference evidence="5 6" key="3">
    <citation type="journal article" date="2017" name="Mol. Plant Pathol.">
        <title>A gapless genome sequence of the fungus Botrytis cinerea.</title>
        <authorList>
            <person name="Van Kan J.A."/>
            <person name="Stassen J.H."/>
            <person name="Mosbach A."/>
            <person name="Van Der Lee T.A."/>
            <person name="Faino L."/>
            <person name="Farmer A.D."/>
            <person name="Papasotiriou D.G."/>
            <person name="Zhou S."/>
            <person name="Seidl M.F."/>
            <person name="Cottam E."/>
            <person name="Edel D."/>
            <person name="Hahn M."/>
            <person name="Schwartz D.C."/>
            <person name="Dietrich R.A."/>
            <person name="Widdison S."/>
            <person name="Scalliet G."/>
        </authorList>
    </citation>
    <scope>NUCLEOTIDE SEQUENCE [LARGE SCALE GENOMIC DNA]</scope>
    <source>
        <strain evidence="5 6">B05.10</strain>
    </source>
</reference>
<dbReference type="InterPro" id="IPR050613">
    <property type="entry name" value="Sec_Metabolite_Reg"/>
</dbReference>
<dbReference type="InterPro" id="IPR001138">
    <property type="entry name" value="Zn2Cys6_DnaBD"/>
</dbReference>
<dbReference type="GO" id="GO:0008270">
    <property type="term" value="F:zinc ion binding"/>
    <property type="evidence" value="ECO:0007669"/>
    <property type="project" value="InterPro"/>
</dbReference>
<accession>A0A384JZA5</accession>
<dbReference type="OrthoDB" id="4159781at2759"/>
<keyword evidence="6" id="KW-1185">Reference proteome</keyword>
<reference evidence="5 6" key="2">
    <citation type="journal article" date="2012" name="Eukaryot. Cell">
        <title>Genome update of Botrytis cinerea strains B05.10 and T4.</title>
        <authorList>
            <person name="Staats M."/>
            <person name="van Kan J.A."/>
        </authorList>
    </citation>
    <scope>NUCLEOTIDE SEQUENCE [LARGE SCALE GENOMIC DNA]</scope>
    <source>
        <strain evidence="5 6">B05.10</strain>
    </source>
</reference>
<dbReference type="RefSeq" id="XP_024552274.1">
    <property type="nucleotide sequence ID" value="XM_024696465.1"/>
</dbReference>